<dbReference type="InterPro" id="IPR011993">
    <property type="entry name" value="PH-like_dom_sf"/>
</dbReference>
<proteinExistence type="predicted"/>
<dbReference type="AlphaFoldDB" id="A0A2G8LNU7"/>
<dbReference type="Proteomes" id="UP000230750">
    <property type="component" value="Unassembled WGS sequence"/>
</dbReference>
<organism evidence="3 4">
    <name type="scientific">Stichopus japonicus</name>
    <name type="common">Sea cucumber</name>
    <dbReference type="NCBI Taxonomy" id="307972"/>
    <lineage>
        <taxon>Eukaryota</taxon>
        <taxon>Metazoa</taxon>
        <taxon>Echinodermata</taxon>
        <taxon>Eleutherozoa</taxon>
        <taxon>Echinozoa</taxon>
        <taxon>Holothuroidea</taxon>
        <taxon>Aspidochirotacea</taxon>
        <taxon>Aspidochirotida</taxon>
        <taxon>Stichopodidae</taxon>
        <taxon>Apostichopus</taxon>
    </lineage>
</organism>
<feature type="compositionally biased region" description="Polar residues" evidence="1">
    <location>
        <begin position="105"/>
        <end position="117"/>
    </location>
</feature>
<gene>
    <name evidence="3" type="ORF">BSL78_01163</name>
</gene>
<keyword evidence="4" id="KW-1185">Reference proteome</keyword>
<dbReference type="PANTHER" id="PTHR14336">
    <property type="entry name" value="TANDEM PH DOMAIN CONTAINING PROTEIN"/>
    <property type="match status" value="1"/>
</dbReference>
<dbReference type="FunFam" id="2.30.29.30:FF:000286">
    <property type="entry name" value="PH-protein kinase domain containing protein"/>
    <property type="match status" value="1"/>
</dbReference>
<comment type="caution">
    <text evidence="3">The sequence shown here is derived from an EMBL/GenBank/DDBJ whole genome shotgun (WGS) entry which is preliminary data.</text>
</comment>
<dbReference type="InterPro" id="IPR001849">
    <property type="entry name" value="PH_domain"/>
</dbReference>
<protein>
    <submittedName>
        <fullName evidence="3">Putative pleckstrin-likey domain-containing family A member 1 isoform X5</fullName>
    </submittedName>
</protein>
<feature type="region of interest" description="Disordered" evidence="1">
    <location>
        <begin position="105"/>
        <end position="155"/>
    </location>
</feature>
<dbReference type="Gene3D" id="2.30.29.30">
    <property type="entry name" value="Pleckstrin-homology domain (PH domain)/Phosphotyrosine-binding domain (PTB)"/>
    <property type="match status" value="2"/>
</dbReference>
<sequence length="284" mass="31598">NLPEGSKPLMRISLSIISNARDVSKQRPKVELCFVISTPERNYYFQADNQEEKDDWITKVNNACKVTVPSKAPKSPTHSIGEGKTDQLSYRTEIVGGVVMRTPVNTSAGTIPTTTGGMTRAPQMSDSDSDEDHHHDRRSLPVLGQQSKTTIPTTLSSSSKNIVEGWCVKQGAVRKNWKRRYFALTEHGVSYFKSENDKVPIRTIALSEISNCKVSGQWSALQRDNLFEINCFARTFFVQAYTPEEMQAWVSAITSRIIHDTEGNSKSEVSPDSHGCGSRLVTLV</sequence>
<dbReference type="PROSITE" id="PS50003">
    <property type="entry name" value="PH_DOMAIN"/>
    <property type="match status" value="2"/>
</dbReference>
<evidence type="ECO:0000259" key="2">
    <source>
        <dbReference type="PROSITE" id="PS50003"/>
    </source>
</evidence>
<dbReference type="OrthoDB" id="185175at2759"/>
<name>A0A2G8LNU7_STIJA</name>
<accession>A0A2G8LNU7</accession>
<dbReference type="Pfam" id="PF00169">
    <property type="entry name" value="PH"/>
    <property type="match status" value="2"/>
</dbReference>
<dbReference type="EMBL" id="MRZV01000022">
    <property type="protein sequence ID" value="PIK61938.1"/>
    <property type="molecule type" value="Genomic_DNA"/>
</dbReference>
<dbReference type="STRING" id="307972.A0A2G8LNU7"/>
<feature type="compositionally biased region" description="Polar residues" evidence="1">
    <location>
        <begin position="144"/>
        <end position="155"/>
    </location>
</feature>
<evidence type="ECO:0000313" key="4">
    <source>
        <dbReference type="Proteomes" id="UP000230750"/>
    </source>
</evidence>
<feature type="domain" description="PH" evidence="2">
    <location>
        <begin position="1"/>
        <end position="65"/>
    </location>
</feature>
<dbReference type="PANTHER" id="PTHR14336:SF8">
    <property type="entry name" value="PROTEIN OPY1"/>
    <property type="match status" value="1"/>
</dbReference>
<dbReference type="SMART" id="SM00233">
    <property type="entry name" value="PH"/>
    <property type="match status" value="1"/>
</dbReference>
<feature type="non-terminal residue" evidence="3">
    <location>
        <position position="1"/>
    </location>
</feature>
<reference evidence="3 4" key="1">
    <citation type="journal article" date="2017" name="PLoS Biol.">
        <title>The sea cucumber genome provides insights into morphological evolution and visceral regeneration.</title>
        <authorList>
            <person name="Zhang X."/>
            <person name="Sun L."/>
            <person name="Yuan J."/>
            <person name="Sun Y."/>
            <person name="Gao Y."/>
            <person name="Zhang L."/>
            <person name="Li S."/>
            <person name="Dai H."/>
            <person name="Hamel J.F."/>
            <person name="Liu C."/>
            <person name="Yu Y."/>
            <person name="Liu S."/>
            <person name="Lin W."/>
            <person name="Guo K."/>
            <person name="Jin S."/>
            <person name="Xu P."/>
            <person name="Storey K.B."/>
            <person name="Huan P."/>
            <person name="Zhang T."/>
            <person name="Zhou Y."/>
            <person name="Zhang J."/>
            <person name="Lin C."/>
            <person name="Li X."/>
            <person name="Xing L."/>
            <person name="Huo D."/>
            <person name="Sun M."/>
            <person name="Wang L."/>
            <person name="Mercier A."/>
            <person name="Li F."/>
            <person name="Yang H."/>
            <person name="Xiang J."/>
        </authorList>
    </citation>
    <scope>NUCLEOTIDE SEQUENCE [LARGE SCALE GENOMIC DNA]</scope>
    <source>
        <strain evidence="3">Shaxun</strain>
        <tissue evidence="3">Muscle</tissue>
    </source>
</reference>
<dbReference type="SUPFAM" id="SSF50729">
    <property type="entry name" value="PH domain-like"/>
    <property type="match status" value="2"/>
</dbReference>
<evidence type="ECO:0000256" key="1">
    <source>
        <dbReference type="SAM" id="MobiDB-lite"/>
    </source>
</evidence>
<feature type="domain" description="PH" evidence="2">
    <location>
        <begin position="160"/>
        <end position="258"/>
    </location>
</feature>
<dbReference type="InterPro" id="IPR051707">
    <property type="entry name" value="PI-Interact_SigTrans_Reg"/>
</dbReference>
<evidence type="ECO:0000313" key="3">
    <source>
        <dbReference type="EMBL" id="PIK61938.1"/>
    </source>
</evidence>